<keyword evidence="6 9" id="KW-0406">Ion transport</keyword>
<keyword evidence="4 9" id="KW-0812">Transmembrane</keyword>
<keyword evidence="11" id="KW-1185">Reference proteome</keyword>
<dbReference type="GO" id="GO:0005921">
    <property type="term" value="C:gap junction"/>
    <property type="evidence" value="ECO:0007669"/>
    <property type="project" value="UniProtKB-UniRule"/>
</dbReference>
<feature type="transmembrane region" description="Helical" evidence="9">
    <location>
        <begin position="118"/>
        <end position="136"/>
    </location>
</feature>
<comment type="caution">
    <text evidence="10">The sequence shown here is derived from an EMBL/GenBank/DDBJ whole genome shotgun (WGS) entry which is preliminary data.</text>
</comment>
<dbReference type="GO" id="GO:0034220">
    <property type="term" value="P:monoatomic ion transmembrane transport"/>
    <property type="evidence" value="ECO:0007669"/>
    <property type="project" value="UniProtKB-KW"/>
</dbReference>
<dbReference type="Pfam" id="PF00876">
    <property type="entry name" value="Innexin"/>
    <property type="match status" value="1"/>
</dbReference>
<keyword evidence="8 9" id="KW-0407">Ion channel</keyword>
<keyword evidence="5 9" id="KW-1133">Transmembrane helix</keyword>
<reference evidence="10" key="3">
    <citation type="submission" date="2023-05" db="EMBL/GenBank/DDBJ databases">
        <authorList>
            <person name="Smith C.H."/>
        </authorList>
    </citation>
    <scope>NUCLEOTIDE SEQUENCE</scope>
    <source>
        <strain evidence="10">CHS0354</strain>
        <tissue evidence="10">Mantle</tissue>
    </source>
</reference>
<evidence type="ECO:0000256" key="8">
    <source>
        <dbReference type="ARBA" id="ARBA00023303"/>
    </source>
</evidence>
<accession>A0AAE0VYQ4</accession>
<comment type="subcellular location">
    <subcellularLocation>
        <location evidence="1 9">Cell membrane</location>
        <topology evidence="1 9">Multi-pass membrane protein</topology>
    </subcellularLocation>
</comment>
<evidence type="ECO:0000313" key="11">
    <source>
        <dbReference type="Proteomes" id="UP001195483"/>
    </source>
</evidence>
<reference evidence="10" key="1">
    <citation type="journal article" date="2021" name="Genome Biol. Evol.">
        <title>A High-Quality Reference Genome for a Parasitic Bivalve with Doubly Uniparental Inheritance (Bivalvia: Unionida).</title>
        <authorList>
            <person name="Smith C.H."/>
        </authorList>
    </citation>
    <scope>NUCLEOTIDE SEQUENCE</scope>
    <source>
        <strain evidence="10">CHS0354</strain>
    </source>
</reference>
<dbReference type="PROSITE" id="PS51013">
    <property type="entry name" value="PANNEXIN"/>
    <property type="match status" value="1"/>
</dbReference>
<name>A0AAE0VYQ4_9BIVA</name>
<dbReference type="AlphaFoldDB" id="A0AAE0VYQ4"/>
<comment type="similarity">
    <text evidence="9">Belongs to the pannexin family.</text>
</comment>
<dbReference type="PANTHER" id="PTHR11893">
    <property type="entry name" value="INNEXIN"/>
    <property type="match status" value="1"/>
</dbReference>
<proteinExistence type="inferred from homology"/>
<evidence type="ECO:0000256" key="3">
    <source>
        <dbReference type="ARBA" id="ARBA00022475"/>
    </source>
</evidence>
<dbReference type="Proteomes" id="UP001195483">
    <property type="component" value="Unassembled WGS sequence"/>
</dbReference>
<feature type="transmembrane region" description="Helical" evidence="9">
    <location>
        <begin position="213"/>
        <end position="239"/>
    </location>
</feature>
<dbReference type="PRINTS" id="PR01262">
    <property type="entry name" value="INNEXIN"/>
</dbReference>
<evidence type="ECO:0000256" key="5">
    <source>
        <dbReference type="ARBA" id="ARBA00022989"/>
    </source>
</evidence>
<organism evidence="10 11">
    <name type="scientific">Potamilus streckersoni</name>
    <dbReference type="NCBI Taxonomy" id="2493646"/>
    <lineage>
        <taxon>Eukaryota</taxon>
        <taxon>Metazoa</taxon>
        <taxon>Spiralia</taxon>
        <taxon>Lophotrochozoa</taxon>
        <taxon>Mollusca</taxon>
        <taxon>Bivalvia</taxon>
        <taxon>Autobranchia</taxon>
        <taxon>Heteroconchia</taxon>
        <taxon>Palaeoheterodonta</taxon>
        <taxon>Unionida</taxon>
        <taxon>Unionoidea</taxon>
        <taxon>Unionidae</taxon>
        <taxon>Ambleminae</taxon>
        <taxon>Lampsilini</taxon>
        <taxon>Potamilus</taxon>
    </lineage>
</organism>
<sequence>MGNGLFIEEYVPFTVYDWLDAHLGRVGSSVGSKLRWDDDITDRLSHRHTCIILLFFTIFLYSHQYLGERIECWPPADFEDWHADYVKEICWVSNTYYIPFGERIPRNEAARHERQIKYYQWSPLILLTMFFIFKIPRMIWKWLSARTLSLDHLMTTLSRCNFKKRDDREKQVDDIVDYLDDYMKTTTPFHRNCCYSIRMTLSRYMCVICGRRYGNFFLTAALITKCLYFINVIVIFFVLNSFLSAEFSVFGIDALKGLVTANPQQIKTSLRFPSITLCDMKFRQLSNVQTTTVQCVLPINIYNEKIFIFLWFWFLVVAIFTGIGLVRCMYNFFLKPRKVFLIKKHLKLHGEYPPKQGKSAMKALIKKFQMDYLKYDGIFVLELAVKNSSDVLVGDIIVKLWKRFYERENHEVKGNGEVN</sequence>
<evidence type="ECO:0000256" key="2">
    <source>
        <dbReference type="ARBA" id="ARBA00022448"/>
    </source>
</evidence>
<evidence type="ECO:0000256" key="1">
    <source>
        <dbReference type="ARBA" id="ARBA00004651"/>
    </source>
</evidence>
<keyword evidence="2 9" id="KW-0813">Transport</keyword>
<comment type="caution">
    <text evidence="9">Lacks conserved residue(s) required for the propagation of feature annotation.</text>
</comment>
<protein>
    <recommendedName>
        <fullName evidence="9">Innexin</fullName>
    </recommendedName>
</protein>
<evidence type="ECO:0000256" key="9">
    <source>
        <dbReference type="RuleBase" id="RU010713"/>
    </source>
</evidence>
<feature type="transmembrane region" description="Helical" evidence="9">
    <location>
        <begin position="306"/>
        <end position="330"/>
    </location>
</feature>
<keyword evidence="3" id="KW-1003">Cell membrane</keyword>
<comment type="function">
    <text evidence="9">Structural component of the gap junctions.</text>
</comment>
<evidence type="ECO:0000313" key="10">
    <source>
        <dbReference type="EMBL" id="KAK3594854.1"/>
    </source>
</evidence>
<keyword evidence="7 9" id="KW-0472">Membrane</keyword>
<dbReference type="GO" id="GO:0005886">
    <property type="term" value="C:plasma membrane"/>
    <property type="evidence" value="ECO:0007669"/>
    <property type="project" value="UniProtKB-SubCell"/>
</dbReference>
<evidence type="ECO:0000256" key="7">
    <source>
        <dbReference type="ARBA" id="ARBA00023136"/>
    </source>
</evidence>
<evidence type="ECO:0000256" key="4">
    <source>
        <dbReference type="ARBA" id="ARBA00022692"/>
    </source>
</evidence>
<dbReference type="PANTHER" id="PTHR11893:SF36">
    <property type="entry name" value="INNEXIN-5"/>
    <property type="match status" value="1"/>
</dbReference>
<dbReference type="EMBL" id="JAEAOA010000405">
    <property type="protein sequence ID" value="KAK3594854.1"/>
    <property type="molecule type" value="Genomic_DNA"/>
</dbReference>
<evidence type="ECO:0000256" key="6">
    <source>
        <dbReference type="ARBA" id="ARBA00023065"/>
    </source>
</evidence>
<reference evidence="10" key="2">
    <citation type="journal article" date="2021" name="Genome Biol. Evol.">
        <title>Developing a high-quality reference genome for a parasitic bivalve with doubly uniparental inheritance (Bivalvia: Unionida).</title>
        <authorList>
            <person name="Smith C.H."/>
        </authorList>
    </citation>
    <scope>NUCLEOTIDE SEQUENCE</scope>
    <source>
        <strain evidence="10">CHS0354</strain>
        <tissue evidence="10">Mantle</tissue>
    </source>
</reference>
<dbReference type="InterPro" id="IPR000990">
    <property type="entry name" value="Innexin"/>
</dbReference>
<gene>
    <name evidence="9" type="primary">inx</name>
    <name evidence="10" type="ORF">CHS0354_005779</name>
</gene>